<sequence length="116" mass="13304">MRGWIFLAIVAGILYFTATKTDKLDTPIAYVHHFFNDAEHKIDKATGTTIQRTDKHLPKLAADLADRLTPEEMTVAQQIFTDERSVAAFKQQYCQHSYSRHDTLSAENLQYICDQL</sequence>
<evidence type="ECO:0000313" key="2">
    <source>
        <dbReference type="Proteomes" id="UP000811844"/>
    </source>
</evidence>
<gene>
    <name evidence="1" type="ORF">G3R48_13195</name>
</gene>
<dbReference type="Proteomes" id="UP000811844">
    <property type="component" value="Unassembled WGS sequence"/>
</dbReference>
<reference evidence="1 2" key="1">
    <citation type="submission" date="2020-02" db="EMBL/GenBank/DDBJ databases">
        <title>Shewanella WXL01 sp. nov., a marine bacterium isolated from green algae in Luhuitou Fringing Reef (Northern South China Sea).</title>
        <authorList>
            <person name="Wang X."/>
        </authorList>
    </citation>
    <scope>NUCLEOTIDE SEQUENCE [LARGE SCALE GENOMIC DNA]</scope>
    <source>
        <strain evidence="1 2">MCCC 1A01895</strain>
    </source>
</reference>
<keyword evidence="2" id="KW-1185">Reference proteome</keyword>
<dbReference type="RefSeq" id="WP_153665351.1">
    <property type="nucleotide sequence ID" value="NZ_JAAIKR010000013.1"/>
</dbReference>
<protein>
    <submittedName>
        <fullName evidence="1">Uncharacterized protein</fullName>
    </submittedName>
</protein>
<comment type="caution">
    <text evidence="1">The sequence shown here is derived from an EMBL/GenBank/DDBJ whole genome shotgun (WGS) entry which is preliminary data.</text>
</comment>
<accession>A0ABS5I4I8</accession>
<organism evidence="1 2">
    <name type="scientific">Shewanella intestini</name>
    <dbReference type="NCBI Taxonomy" id="2017544"/>
    <lineage>
        <taxon>Bacteria</taxon>
        <taxon>Pseudomonadati</taxon>
        <taxon>Pseudomonadota</taxon>
        <taxon>Gammaproteobacteria</taxon>
        <taxon>Alteromonadales</taxon>
        <taxon>Shewanellaceae</taxon>
        <taxon>Shewanella</taxon>
    </lineage>
</organism>
<name>A0ABS5I4I8_9GAMM</name>
<evidence type="ECO:0000313" key="1">
    <source>
        <dbReference type="EMBL" id="MBR9728934.1"/>
    </source>
</evidence>
<proteinExistence type="predicted"/>
<dbReference type="EMBL" id="JAAIKR010000013">
    <property type="protein sequence ID" value="MBR9728934.1"/>
    <property type="molecule type" value="Genomic_DNA"/>
</dbReference>